<comment type="caution">
    <text evidence="2">The sequence shown here is derived from an EMBL/GenBank/DDBJ whole genome shotgun (WGS) entry which is preliminary data.</text>
</comment>
<dbReference type="EMBL" id="MPUH01001312">
    <property type="protein sequence ID" value="OMJ68554.1"/>
    <property type="molecule type" value="Genomic_DNA"/>
</dbReference>
<accession>A0A1R2AVK0</accession>
<organism evidence="2 3">
    <name type="scientific">Stentor coeruleus</name>
    <dbReference type="NCBI Taxonomy" id="5963"/>
    <lineage>
        <taxon>Eukaryota</taxon>
        <taxon>Sar</taxon>
        <taxon>Alveolata</taxon>
        <taxon>Ciliophora</taxon>
        <taxon>Postciliodesmatophora</taxon>
        <taxon>Heterotrichea</taxon>
        <taxon>Heterotrichida</taxon>
        <taxon>Stentoridae</taxon>
        <taxon>Stentor</taxon>
    </lineage>
</organism>
<dbReference type="Proteomes" id="UP000187209">
    <property type="component" value="Unassembled WGS sequence"/>
</dbReference>
<keyword evidence="3" id="KW-1185">Reference proteome</keyword>
<reference evidence="2 3" key="1">
    <citation type="submission" date="2016-11" db="EMBL/GenBank/DDBJ databases">
        <title>The macronuclear genome of Stentor coeruleus: a giant cell with tiny introns.</title>
        <authorList>
            <person name="Slabodnick M."/>
            <person name="Ruby J.G."/>
            <person name="Reiff S.B."/>
            <person name="Swart E.C."/>
            <person name="Gosai S."/>
            <person name="Prabakaran S."/>
            <person name="Witkowska E."/>
            <person name="Larue G.E."/>
            <person name="Fisher S."/>
            <person name="Freeman R.M."/>
            <person name="Gunawardena J."/>
            <person name="Chu W."/>
            <person name="Stover N.A."/>
            <person name="Gregory B.D."/>
            <person name="Nowacki M."/>
            <person name="Derisi J."/>
            <person name="Roy S.W."/>
            <person name="Marshall W.F."/>
            <person name="Sood P."/>
        </authorList>
    </citation>
    <scope>NUCLEOTIDE SEQUENCE [LARGE SCALE GENOMIC DNA]</scope>
    <source>
        <strain evidence="2">WM001</strain>
    </source>
</reference>
<evidence type="ECO:0000313" key="2">
    <source>
        <dbReference type="EMBL" id="OMJ68554.1"/>
    </source>
</evidence>
<evidence type="ECO:0000313" key="3">
    <source>
        <dbReference type="Proteomes" id="UP000187209"/>
    </source>
</evidence>
<dbReference type="OrthoDB" id="290239at2759"/>
<name>A0A1R2AVK0_9CILI</name>
<evidence type="ECO:0000256" key="1">
    <source>
        <dbReference type="SAM" id="MobiDB-lite"/>
    </source>
</evidence>
<dbReference type="AlphaFoldDB" id="A0A1R2AVK0"/>
<gene>
    <name evidence="2" type="ORF">SteCoe_33959</name>
</gene>
<feature type="region of interest" description="Disordered" evidence="1">
    <location>
        <begin position="130"/>
        <end position="166"/>
    </location>
</feature>
<proteinExistence type="predicted"/>
<sequence>MSIYSGFATRNLETAYNRGLCQMIILCQQHLLLFLRNENVNVTTLSRSFNKIFRNLKSLENHKHLEPKFTECCTDLASHLGFEEHVGASCGQSSYATLNSDMDFHILNEVLAYDSSRASQPKAFIRKVGHTHGNATPKESYNNVRRVSRRSLNDRERPPRTTSTRVTPNIYESKQNRSFYSVGKPKRNQRIDPAQLYHDQAMSLLYSYIES</sequence>
<protein>
    <submittedName>
        <fullName evidence="2">Uncharacterized protein</fullName>
    </submittedName>
</protein>